<dbReference type="Proteomes" id="UP001279410">
    <property type="component" value="Unassembled WGS sequence"/>
</dbReference>
<dbReference type="GO" id="GO:0016874">
    <property type="term" value="F:ligase activity"/>
    <property type="evidence" value="ECO:0007669"/>
    <property type="project" value="UniProtKB-KW"/>
</dbReference>
<keyword evidence="3" id="KW-1185">Reference proteome</keyword>
<protein>
    <submittedName>
        <fullName evidence="2">E3 SUMO-protein ligase ZBED1-like protein</fullName>
    </submittedName>
</protein>
<keyword evidence="2" id="KW-0436">Ligase</keyword>
<evidence type="ECO:0000313" key="2">
    <source>
        <dbReference type="EMBL" id="GLD65092.1"/>
    </source>
</evidence>
<organism evidence="2 3">
    <name type="scientific">Lates japonicus</name>
    <name type="common">Japanese lates</name>
    <dbReference type="NCBI Taxonomy" id="270547"/>
    <lineage>
        <taxon>Eukaryota</taxon>
        <taxon>Metazoa</taxon>
        <taxon>Chordata</taxon>
        <taxon>Craniata</taxon>
        <taxon>Vertebrata</taxon>
        <taxon>Euteleostomi</taxon>
        <taxon>Actinopterygii</taxon>
        <taxon>Neopterygii</taxon>
        <taxon>Teleostei</taxon>
        <taxon>Neoteleostei</taxon>
        <taxon>Acanthomorphata</taxon>
        <taxon>Carangaria</taxon>
        <taxon>Carangaria incertae sedis</taxon>
        <taxon>Centropomidae</taxon>
        <taxon>Lates</taxon>
    </lineage>
</organism>
<dbReference type="AlphaFoldDB" id="A0AAD3N4D6"/>
<reference evidence="2" key="1">
    <citation type="submission" date="2022-08" db="EMBL/GenBank/DDBJ databases">
        <title>Genome sequencing of akame (Lates japonicus).</title>
        <authorList>
            <person name="Hashiguchi Y."/>
            <person name="Takahashi H."/>
        </authorList>
    </citation>
    <scope>NUCLEOTIDE SEQUENCE</scope>
    <source>
        <strain evidence="2">Kochi</strain>
    </source>
</reference>
<sequence length="124" mass="14242">MTVETSNGVLNGSFRFKRFPDESLLKTKVVCPRRWDELSFHRGTTRLKYHLRAKHIFANVSKDASTETGCSRQTTPGEFSQDRPANNTTTMLTNAIAKWIATDCRPNNTVEDQGLQRHYPDRIR</sequence>
<gene>
    <name evidence="2" type="ORF">AKAME5_001658500</name>
</gene>
<feature type="region of interest" description="Disordered" evidence="1">
    <location>
        <begin position="64"/>
        <end position="87"/>
    </location>
</feature>
<evidence type="ECO:0000256" key="1">
    <source>
        <dbReference type="SAM" id="MobiDB-lite"/>
    </source>
</evidence>
<dbReference type="EMBL" id="BRZM01000076">
    <property type="protein sequence ID" value="GLD65092.1"/>
    <property type="molecule type" value="Genomic_DNA"/>
</dbReference>
<proteinExistence type="predicted"/>
<dbReference type="Gene3D" id="1.10.10.1070">
    <property type="entry name" value="Zinc finger, BED domain-containing"/>
    <property type="match status" value="1"/>
</dbReference>
<name>A0AAD3N4D6_LATJO</name>
<accession>A0AAD3N4D6</accession>
<evidence type="ECO:0000313" key="3">
    <source>
        <dbReference type="Proteomes" id="UP001279410"/>
    </source>
</evidence>
<comment type="caution">
    <text evidence="2">The sequence shown here is derived from an EMBL/GenBank/DDBJ whole genome shotgun (WGS) entry which is preliminary data.</text>
</comment>